<dbReference type="SUPFAM" id="SSF53850">
    <property type="entry name" value="Periplasmic binding protein-like II"/>
    <property type="match status" value="1"/>
</dbReference>
<keyword evidence="6" id="KW-1185">Reference proteome</keyword>
<dbReference type="GO" id="GO:0042956">
    <property type="term" value="P:maltodextrin transmembrane transport"/>
    <property type="evidence" value="ECO:0007669"/>
    <property type="project" value="TreeGrafter"/>
</dbReference>
<evidence type="ECO:0000313" key="5">
    <source>
        <dbReference type="EMBL" id="MBB3114355.1"/>
    </source>
</evidence>
<evidence type="ECO:0000256" key="4">
    <source>
        <dbReference type="SAM" id="SignalP"/>
    </source>
</evidence>
<evidence type="ECO:0000256" key="2">
    <source>
        <dbReference type="ARBA" id="ARBA00022448"/>
    </source>
</evidence>
<protein>
    <submittedName>
        <fullName evidence="5">Arabinogalactan oligomer/maltooligosaccharide transport system substrate-binding protein</fullName>
    </submittedName>
</protein>
<reference evidence="5 6" key="1">
    <citation type="submission" date="2020-08" db="EMBL/GenBank/DDBJ databases">
        <title>Genomic Encyclopedia of Type Strains, Phase III (KMG-III): the genomes of soil and plant-associated and newly described type strains.</title>
        <authorList>
            <person name="Whitman W."/>
        </authorList>
    </citation>
    <scope>NUCLEOTIDE SEQUENCE [LARGE SCALE GENOMIC DNA]</scope>
    <source>
        <strain evidence="5 6">CECT 5862</strain>
    </source>
</reference>
<keyword evidence="2" id="KW-0813">Transport</keyword>
<dbReference type="RefSeq" id="WP_183604392.1">
    <property type="nucleotide sequence ID" value="NZ_JACHXK010000030.1"/>
</dbReference>
<dbReference type="PANTHER" id="PTHR30061">
    <property type="entry name" value="MALTOSE-BINDING PERIPLASMIC PROTEIN"/>
    <property type="match status" value="1"/>
</dbReference>
<dbReference type="GO" id="GO:0055052">
    <property type="term" value="C:ATP-binding cassette (ABC) transporter complex, substrate-binding subunit-containing"/>
    <property type="evidence" value="ECO:0007669"/>
    <property type="project" value="TreeGrafter"/>
</dbReference>
<dbReference type="GO" id="GO:1901982">
    <property type="term" value="F:maltose binding"/>
    <property type="evidence" value="ECO:0007669"/>
    <property type="project" value="TreeGrafter"/>
</dbReference>
<evidence type="ECO:0000256" key="1">
    <source>
        <dbReference type="ARBA" id="ARBA00008520"/>
    </source>
</evidence>
<sequence>MNIRILAILLLVALMLSSCTGKGSADEPVLLSFWTTNSSEETEFLKKRIEAFSKANPTIRVKVEQHTFPFATSEFKTAVLGDQSVDIFRADNTWVPEYAELDIIYPLNQLADADALSGYIPSTLTPLRYQGKLYGLPSVIEVPALLYNKRLLSEAGFTKPPDTMDDMLTMAKALTSNGHYGLFMPDDSYYALPYLWAFGGGMVSEDGKILIASEESQRALSFMVRLRQEGVTQPYADFADWYNRMMSDFVNGKVAMIFNGPWAMVDLMNGKEFKQTDYLGIAPIPKGPEGQGSPIGGHSFVINKYSKHPRESLTLIAYLTNTETQVLQSRKFKTLPTQSAAYRDERLSNDKMVQGFKEPLDKAKARPVIPEGAKLFMDFTPNLNAMLLQRLTVQQGVTNIEESWSRLLE</sequence>
<comment type="similarity">
    <text evidence="1">Belongs to the bacterial solute-binding protein 1 family.</text>
</comment>
<organism evidence="5 6">
    <name type="scientific">Paenibacillus phyllosphaerae</name>
    <dbReference type="NCBI Taxonomy" id="274593"/>
    <lineage>
        <taxon>Bacteria</taxon>
        <taxon>Bacillati</taxon>
        <taxon>Bacillota</taxon>
        <taxon>Bacilli</taxon>
        <taxon>Bacillales</taxon>
        <taxon>Paenibacillaceae</taxon>
        <taxon>Paenibacillus</taxon>
    </lineage>
</organism>
<name>A0A7W5FRB6_9BACL</name>
<comment type="caution">
    <text evidence="5">The sequence shown here is derived from an EMBL/GenBank/DDBJ whole genome shotgun (WGS) entry which is preliminary data.</text>
</comment>
<feature type="signal peptide" evidence="4">
    <location>
        <begin position="1"/>
        <end position="25"/>
    </location>
</feature>
<accession>A0A7W5FRB6</accession>
<dbReference type="InterPro" id="IPR006059">
    <property type="entry name" value="SBP"/>
</dbReference>
<gene>
    <name evidence="5" type="ORF">FHS18_006476</name>
</gene>
<evidence type="ECO:0000313" key="6">
    <source>
        <dbReference type="Proteomes" id="UP000570361"/>
    </source>
</evidence>
<dbReference type="Gene3D" id="3.40.190.10">
    <property type="entry name" value="Periplasmic binding protein-like II"/>
    <property type="match status" value="2"/>
</dbReference>
<dbReference type="Pfam" id="PF13416">
    <property type="entry name" value="SBP_bac_8"/>
    <property type="match status" value="1"/>
</dbReference>
<feature type="chain" id="PRO_5031009513" evidence="4">
    <location>
        <begin position="26"/>
        <end position="409"/>
    </location>
</feature>
<dbReference type="AlphaFoldDB" id="A0A7W5FRB6"/>
<dbReference type="Proteomes" id="UP000570361">
    <property type="component" value="Unassembled WGS sequence"/>
</dbReference>
<proteinExistence type="inferred from homology"/>
<keyword evidence="3 4" id="KW-0732">Signal</keyword>
<dbReference type="GO" id="GO:0015768">
    <property type="term" value="P:maltose transport"/>
    <property type="evidence" value="ECO:0007669"/>
    <property type="project" value="TreeGrafter"/>
</dbReference>
<dbReference type="PROSITE" id="PS51257">
    <property type="entry name" value="PROKAR_LIPOPROTEIN"/>
    <property type="match status" value="1"/>
</dbReference>
<evidence type="ECO:0000256" key="3">
    <source>
        <dbReference type="ARBA" id="ARBA00022729"/>
    </source>
</evidence>
<dbReference type="PANTHER" id="PTHR30061:SF50">
    <property type="entry name" value="MALTOSE_MALTODEXTRIN-BINDING PERIPLASMIC PROTEIN"/>
    <property type="match status" value="1"/>
</dbReference>
<dbReference type="EMBL" id="JACHXK010000030">
    <property type="protein sequence ID" value="MBB3114355.1"/>
    <property type="molecule type" value="Genomic_DNA"/>
</dbReference>